<evidence type="ECO:0000256" key="4">
    <source>
        <dbReference type="SAM" id="MobiDB-lite"/>
    </source>
</evidence>
<feature type="repeat" description="WD" evidence="3">
    <location>
        <begin position="365"/>
        <end position="404"/>
    </location>
</feature>
<feature type="region of interest" description="Disordered" evidence="4">
    <location>
        <begin position="54"/>
        <end position="73"/>
    </location>
</feature>
<reference evidence="6" key="1">
    <citation type="submission" date="2020-12" db="EMBL/GenBank/DDBJ databases">
        <title>Metabolic potential, ecology and presence of endohyphal bacteria is reflected in genomic diversity of Mucoromycotina.</title>
        <authorList>
            <person name="Muszewska A."/>
            <person name="Okrasinska A."/>
            <person name="Steczkiewicz K."/>
            <person name="Drgas O."/>
            <person name="Orlowska M."/>
            <person name="Perlinska-Lenart U."/>
            <person name="Aleksandrzak-Piekarczyk T."/>
            <person name="Szatraj K."/>
            <person name="Zielenkiewicz U."/>
            <person name="Pilsyk S."/>
            <person name="Malc E."/>
            <person name="Mieczkowski P."/>
            <person name="Kruszewska J.S."/>
            <person name="Biernat P."/>
            <person name="Pawlowska J."/>
        </authorList>
    </citation>
    <scope>NUCLEOTIDE SEQUENCE</scope>
    <source>
        <strain evidence="6">CBS 226.32</strain>
    </source>
</reference>
<dbReference type="InterPro" id="IPR001810">
    <property type="entry name" value="F-box_dom"/>
</dbReference>
<dbReference type="AlphaFoldDB" id="A0A8H7UUV1"/>
<feature type="repeat" description="WD" evidence="3">
    <location>
        <begin position="405"/>
        <end position="444"/>
    </location>
</feature>
<dbReference type="Gene3D" id="1.20.1280.50">
    <property type="match status" value="1"/>
</dbReference>
<dbReference type="Gene3D" id="2.130.10.10">
    <property type="entry name" value="YVTN repeat-like/Quinoprotein amine dehydrogenase"/>
    <property type="match status" value="2"/>
</dbReference>
<evidence type="ECO:0000313" key="6">
    <source>
        <dbReference type="EMBL" id="KAG2194932.1"/>
    </source>
</evidence>
<keyword evidence="1 3" id="KW-0853">WD repeat</keyword>
<dbReference type="EMBL" id="JAEPRC010000557">
    <property type="protein sequence ID" value="KAG2194932.1"/>
    <property type="molecule type" value="Genomic_DNA"/>
</dbReference>
<dbReference type="InterPro" id="IPR019775">
    <property type="entry name" value="WD40_repeat_CS"/>
</dbReference>
<dbReference type="PROSITE" id="PS50294">
    <property type="entry name" value="WD_REPEATS_REGION"/>
    <property type="match status" value="3"/>
</dbReference>
<dbReference type="PRINTS" id="PR00320">
    <property type="entry name" value="GPROTEINBRPT"/>
</dbReference>
<dbReference type="Pfam" id="PF12937">
    <property type="entry name" value="F-box-like"/>
    <property type="match status" value="1"/>
</dbReference>
<dbReference type="CDD" id="cd00200">
    <property type="entry name" value="WD40"/>
    <property type="match status" value="1"/>
</dbReference>
<protein>
    <recommendedName>
        <fullName evidence="5">F-box domain-containing protein</fullName>
    </recommendedName>
</protein>
<evidence type="ECO:0000256" key="2">
    <source>
        <dbReference type="ARBA" id="ARBA00022737"/>
    </source>
</evidence>
<dbReference type="SMART" id="SM00320">
    <property type="entry name" value="WD40"/>
    <property type="match status" value="6"/>
</dbReference>
<dbReference type="SUPFAM" id="SSF81383">
    <property type="entry name" value="F-box domain"/>
    <property type="match status" value="1"/>
</dbReference>
<dbReference type="InterPro" id="IPR001680">
    <property type="entry name" value="WD40_rpt"/>
</dbReference>
<keyword evidence="7" id="KW-1185">Reference proteome</keyword>
<gene>
    <name evidence="6" type="ORF">INT46_007132</name>
</gene>
<dbReference type="PANTHER" id="PTHR19848:SF8">
    <property type="entry name" value="F-BOX AND WD REPEAT DOMAIN CONTAINING 7"/>
    <property type="match status" value="1"/>
</dbReference>
<feature type="repeat" description="WD" evidence="3">
    <location>
        <begin position="240"/>
        <end position="280"/>
    </location>
</feature>
<dbReference type="PROSITE" id="PS50082">
    <property type="entry name" value="WD_REPEATS_2"/>
    <property type="match status" value="5"/>
</dbReference>
<sequence>MTLLTPSLITPTTSKLLSYLSFNSSTNNKPHAQSSSSKSSDIPTYITIVMRKDGTPTTKCLNPNNTNQQPQLSRPSLLLTRRRRSSFSSSQCLSSPPKQRRLMISSFIPRFNVSPRRTSSNNSISSYNSINNTLVGEQTTIVTADYLIASQPRFLNLPSELNMKILMLLDYKSLLNLAQSCKQLFQLCHRNHHYLWQTLFHADHAMKITKPVILPYYDLYKNHHELSRRWKKGHVNTRYLTGHDDSVYCLVWVGPNLIVSGSRDRSIKLWNLSKQKDALILTKTHHDGSVLCLRASSDMTWMVSGSSDSTCLIWSLPDFEPKNRLIGHAGGVLDICIVDDMIVSSSRDSTIRVWDKNQGTEIRRLVGHAGPVNALGSYGGLVVSASGDTTLKLWDIATGNCLKTFVGHTRGLACVRFDGDLIYSGGQDNKLKVWDVQSGKCISTLTGHSDLIRTIDSFQASPNISILWDIKENKCLLSFQSGHSSWIFNCLSNRTKIISAGQDKRIMVLDFGHNLVTMDS</sequence>
<proteinExistence type="predicted"/>
<dbReference type="PROSITE" id="PS00678">
    <property type="entry name" value="WD_REPEATS_1"/>
    <property type="match status" value="3"/>
</dbReference>
<feature type="repeat" description="WD" evidence="3">
    <location>
        <begin position="325"/>
        <end position="364"/>
    </location>
</feature>
<feature type="domain" description="F-box" evidence="5">
    <location>
        <begin position="151"/>
        <end position="199"/>
    </location>
</feature>
<dbReference type="PROSITE" id="PS50181">
    <property type="entry name" value="FBOX"/>
    <property type="match status" value="1"/>
</dbReference>
<feature type="repeat" description="WD" evidence="3">
    <location>
        <begin position="283"/>
        <end position="316"/>
    </location>
</feature>
<dbReference type="InterPro" id="IPR036047">
    <property type="entry name" value="F-box-like_dom_sf"/>
</dbReference>
<dbReference type="Proteomes" id="UP000650833">
    <property type="component" value="Unassembled WGS sequence"/>
</dbReference>
<dbReference type="InterPro" id="IPR015943">
    <property type="entry name" value="WD40/YVTN_repeat-like_dom_sf"/>
</dbReference>
<evidence type="ECO:0000259" key="5">
    <source>
        <dbReference type="PROSITE" id="PS50181"/>
    </source>
</evidence>
<dbReference type="SUPFAM" id="SSF50978">
    <property type="entry name" value="WD40 repeat-like"/>
    <property type="match status" value="1"/>
</dbReference>
<dbReference type="Pfam" id="PF00400">
    <property type="entry name" value="WD40"/>
    <property type="match status" value="5"/>
</dbReference>
<organism evidence="6 7">
    <name type="scientific">Mucor plumbeus</name>
    <dbReference type="NCBI Taxonomy" id="97098"/>
    <lineage>
        <taxon>Eukaryota</taxon>
        <taxon>Fungi</taxon>
        <taxon>Fungi incertae sedis</taxon>
        <taxon>Mucoromycota</taxon>
        <taxon>Mucoromycotina</taxon>
        <taxon>Mucoromycetes</taxon>
        <taxon>Mucorales</taxon>
        <taxon>Mucorineae</taxon>
        <taxon>Mucoraceae</taxon>
        <taxon>Mucor</taxon>
    </lineage>
</organism>
<name>A0A8H7UUV1_9FUNG</name>
<dbReference type="OrthoDB" id="19711at2759"/>
<accession>A0A8H7UUV1</accession>
<dbReference type="InterPro" id="IPR036322">
    <property type="entry name" value="WD40_repeat_dom_sf"/>
</dbReference>
<dbReference type="PANTHER" id="PTHR19848">
    <property type="entry name" value="WD40 REPEAT PROTEIN"/>
    <property type="match status" value="1"/>
</dbReference>
<evidence type="ECO:0000256" key="1">
    <source>
        <dbReference type="ARBA" id="ARBA00022574"/>
    </source>
</evidence>
<comment type="caution">
    <text evidence="6">The sequence shown here is derived from an EMBL/GenBank/DDBJ whole genome shotgun (WGS) entry which is preliminary data.</text>
</comment>
<evidence type="ECO:0000313" key="7">
    <source>
        <dbReference type="Proteomes" id="UP000650833"/>
    </source>
</evidence>
<feature type="compositionally biased region" description="Low complexity" evidence="4">
    <location>
        <begin position="62"/>
        <end position="73"/>
    </location>
</feature>
<keyword evidence="2" id="KW-0677">Repeat</keyword>
<dbReference type="InterPro" id="IPR020472">
    <property type="entry name" value="WD40_PAC1"/>
</dbReference>
<evidence type="ECO:0000256" key="3">
    <source>
        <dbReference type="PROSITE-ProRule" id="PRU00221"/>
    </source>
</evidence>